<organism evidence="4 5">
    <name type="scientific">Thermodesulforhabdus norvegica</name>
    <dbReference type="NCBI Taxonomy" id="39841"/>
    <lineage>
        <taxon>Bacteria</taxon>
        <taxon>Pseudomonadati</taxon>
        <taxon>Thermodesulfobacteriota</taxon>
        <taxon>Syntrophobacteria</taxon>
        <taxon>Syntrophobacterales</taxon>
        <taxon>Thermodesulforhabdaceae</taxon>
        <taxon>Thermodesulforhabdus</taxon>
    </lineage>
</organism>
<protein>
    <submittedName>
        <fullName evidence="4">Glycosyltransferase involved in cell wall bisynthesis</fullName>
    </submittedName>
</protein>
<dbReference type="RefSeq" id="WP_093396504.1">
    <property type="nucleotide sequence ID" value="NZ_FOUU01000015.1"/>
</dbReference>
<evidence type="ECO:0000313" key="4">
    <source>
        <dbReference type="EMBL" id="SFN10431.1"/>
    </source>
</evidence>
<evidence type="ECO:0000256" key="1">
    <source>
        <dbReference type="ARBA" id="ARBA00022679"/>
    </source>
</evidence>
<keyword evidence="5" id="KW-1185">Reference proteome</keyword>
<dbReference type="Pfam" id="PF00534">
    <property type="entry name" value="Glycos_transf_1"/>
    <property type="match status" value="1"/>
</dbReference>
<gene>
    <name evidence="4" type="ORF">SAMN05660836_02672</name>
</gene>
<reference evidence="4 5" key="1">
    <citation type="submission" date="2016-10" db="EMBL/GenBank/DDBJ databases">
        <authorList>
            <person name="de Groot N.N."/>
        </authorList>
    </citation>
    <scope>NUCLEOTIDE SEQUENCE [LARGE SCALE GENOMIC DNA]</scope>
    <source>
        <strain evidence="4 5">DSM 9990</strain>
    </source>
</reference>
<evidence type="ECO:0000259" key="2">
    <source>
        <dbReference type="Pfam" id="PF00534"/>
    </source>
</evidence>
<sequence length="427" mass="49541">MLRIGFISTRFAGVDGVSLESSKWAEVLERAGHRCYWFAGLVDRDPDFSYVVPEAFFCHPDIQWINTEVFGKRNRSRRVTEKIHQLRDKLKEHLHEFLRKFSIDLIIVENALTIPMNVPLGLAITELIAETGIPTIAHHHDFYWERTRFSVNAVGDYLRMAFPPHLPSIRHVVINTTAQEELAHRTGISSTVIPNVIEFEKPPEIDPEKTLKFRRSLGIADDEFMILQPTRIVQRKGIEWAIELVRELRDPRCKLVISHEAGDEGYEYAEWLKQFAEDNGVPLIMVNMKIADPLIIKNNHSSCALSDGEIFTLWDIYPHADFITYPSLYEGFGNAFLEAVYFKKPLLINRYAVFARDIEPMGFRLVVMDGFLTKKNVEEVRKILYNPDYCREMVEHNYEVASRHFSYTVLKKRLQSILVYFFGAESV</sequence>
<dbReference type="Proteomes" id="UP000199611">
    <property type="component" value="Unassembled WGS sequence"/>
</dbReference>
<dbReference type="AlphaFoldDB" id="A0A1I4W9N3"/>
<dbReference type="InterPro" id="IPR001296">
    <property type="entry name" value="Glyco_trans_1"/>
</dbReference>
<evidence type="ECO:0000259" key="3">
    <source>
        <dbReference type="Pfam" id="PF13439"/>
    </source>
</evidence>
<dbReference type="CDD" id="cd03801">
    <property type="entry name" value="GT4_PimA-like"/>
    <property type="match status" value="1"/>
</dbReference>
<dbReference type="PANTHER" id="PTHR46401">
    <property type="entry name" value="GLYCOSYLTRANSFERASE WBBK-RELATED"/>
    <property type="match status" value="1"/>
</dbReference>
<keyword evidence="1 4" id="KW-0808">Transferase</keyword>
<evidence type="ECO:0000313" key="5">
    <source>
        <dbReference type="Proteomes" id="UP000199611"/>
    </source>
</evidence>
<feature type="domain" description="Glycosyltransferase subfamily 4-like N-terminal" evidence="3">
    <location>
        <begin position="25"/>
        <end position="199"/>
    </location>
</feature>
<dbReference type="PANTHER" id="PTHR46401:SF2">
    <property type="entry name" value="GLYCOSYLTRANSFERASE WBBK-RELATED"/>
    <property type="match status" value="1"/>
</dbReference>
<dbReference type="OrthoDB" id="9775208at2"/>
<proteinExistence type="predicted"/>
<dbReference type="InterPro" id="IPR028098">
    <property type="entry name" value="Glyco_trans_4-like_N"/>
</dbReference>
<dbReference type="GO" id="GO:0016757">
    <property type="term" value="F:glycosyltransferase activity"/>
    <property type="evidence" value="ECO:0007669"/>
    <property type="project" value="InterPro"/>
</dbReference>
<dbReference type="GO" id="GO:0009103">
    <property type="term" value="P:lipopolysaccharide biosynthetic process"/>
    <property type="evidence" value="ECO:0007669"/>
    <property type="project" value="TreeGrafter"/>
</dbReference>
<dbReference type="Gene3D" id="3.40.50.2000">
    <property type="entry name" value="Glycogen Phosphorylase B"/>
    <property type="match status" value="2"/>
</dbReference>
<dbReference type="Pfam" id="PF13439">
    <property type="entry name" value="Glyco_transf_4"/>
    <property type="match status" value="1"/>
</dbReference>
<dbReference type="STRING" id="39841.SAMN05660836_02672"/>
<feature type="domain" description="Glycosyl transferase family 1" evidence="2">
    <location>
        <begin position="313"/>
        <end position="399"/>
    </location>
</feature>
<dbReference type="SUPFAM" id="SSF53756">
    <property type="entry name" value="UDP-Glycosyltransferase/glycogen phosphorylase"/>
    <property type="match status" value="1"/>
</dbReference>
<accession>A0A1I4W9N3</accession>
<name>A0A1I4W9N3_9BACT</name>
<dbReference type="EMBL" id="FOUU01000015">
    <property type="protein sequence ID" value="SFN10431.1"/>
    <property type="molecule type" value="Genomic_DNA"/>
</dbReference>